<feature type="region of interest" description="Disordered" evidence="1">
    <location>
        <begin position="162"/>
        <end position="194"/>
    </location>
</feature>
<dbReference type="PANTHER" id="PTHR48287:SF1">
    <property type="entry name" value="ARM REPEAT SUPERFAMILY PROTEIN"/>
    <property type="match status" value="1"/>
</dbReference>
<feature type="compositionally biased region" description="Basic residues" evidence="1">
    <location>
        <begin position="179"/>
        <end position="189"/>
    </location>
</feature>
<feature type="region of interest" description="Disordered" evidence="1">
    <location>
        <begin position="125"/>
        <end position="144"/>
    </location>
</feature>
<feature type="compositionally biased region" description="Low complexity" evidence="1">
    <location>
        <begin position="297"/>
        <end position="306"/>
    </location>
</feature>
<dbReference type="InterPro" id="IPR016024">
    <property type="entry name" value="ARM-type_fold"/>
</dbReference>
<dbReference type="SUPFAM" id="SSF48371">
    <property type="entry name" value="ARM repeat"/>
    <property type="match status" value="1"/>
</dbReference>
<dbReference type="EMBL" id="GIIL01006298">
    <property type="protein sequence ID" value="NOV50024.1"/>
    <property type="molecule type" value="Transcribed_RNA"/>
</dbReference>
<evidence type="ECO:0000256" key="1">
    <source>
        <dbReference type="SAM" id="MobiDB-lite"/>
    </source>
</evidence>
<organism evidence="2">
    <name type="scientific">Xenopsylla cheopis</name>
    <name type="common">Oriental rat flea</name>
    <name type="synonym">Pulex cheopis</name>
    <dbReference type="NCBI Taxonomy" id="163159"/>
    <lineage>
        <taxon>Eukaryota</taxon>
        <taxon>Metazoa</taxon>
        <taxon>Ecdysozoa</taxon>
        <taxon>Arthropoda</taxon>
        <taxon>Hexapoda</taxon>
        <taxon>Insecta</taxon>
        <taxon>Pterygota</taxon>
        <taxon>Neoptera</taxon>
        <taxon>Endopterygota</taxon>
        <taxon>Siphonaptera</taxon>
        <taxon>Pulicidae</taxon>
        <taxon>Xenopsyllinae</taxon>
        <taxon>Xenopsylla</taxon>
    </lineage>
</organism>
<evidence type="ECO:0000313" key="2">
    <source>
        <dbReference type="EMBL" id="NOV50024.1"/>
    </source>
</evidence>
<proteinExistence type="predicted"/>
<protein>
    <recommendedName>
        <fullName evidence="3">RRP12-like protein</fullName>
    </recommendedName>
</protein>
<feature type="compositionally biased region" description="Basic and acidic residues" evidence="1">
    <location>
        <begin position="220"/>
        <end position="246"/>
    </location>
</feature>
<evidence type="ECO:0008006" key="3">
    <source>
        <dbReference type="Google" id="ProtNLM"/>
    </source>
</evidence>
<sequence>MIAATLQALACITYHFSGSLGKDTLDFLLAQVCALLALPTREITVAAVNFVIVFTKSLPTPQVALYLENIMKAIGSMTDDCKRHARMEIGKLLSRMSRKYTAETLTKLTPGDDLVTHKKLRNLRKQQSRTKRLKEAKQNDTFEENDELMDIKPTAKSIEEILADSDSDDMCNEDDIRKTKGQNNKKNKGKEKSLIRETEDSIIDLIDANAASKILSSKPESSKASKKTKSEPNRGFKTAEDGRLVIDDLDGDSSDGDEHRKKNKGFLSMNSDSESDEDDGAYEKPALGKRKRSDNQSTKSGFSSSSQPKTKYLAGGKGIHRSLSGTSVKSGASGKSYSTAKSSKSTNKFGSEYKATKAAGDIKKKGRPDPYAYIPLMRNSLNKRKRTKYAGQFRGIVKAAKKGATIGSKLRKSKKIYLVKKNGHGGLYDCFFDDRLIYMKMFS</sequence>
<feature type="region of interest" description="Disordered" evidence="1">
    <location>
        <begin position="215"/>
        <end position="347"/>
    </location>
</feature>
<feature type="compositionally biased region" description="Low complexity" evidence="1">
    <location>
        <begin position="329"/>
        <end position="346"/>
    </location>
</feature>
<reference evidence="2" key="1">
    <citation type="submission" date="2020-03" db="EMBL/GenBank/DDBJ databases">
        <title>Transcriptomic Profiling of the Digestive Tract of the Rat Flea, Xenopsylla cheopis, Following Blood Feeding and Infection with Yersinia pestis.</title>
        <authorList>
            <person name="Bland D.M."/>
            <person name="Martens C.A."/>
            <person name="Virtaneva K."/>
            <person name="Kanakabandi K."/>
            <person name="Long D."/>
            <person name="Rosenke R."/>
            <person name="Saturday G.A."/>
            <person name="Hoyt F.H."/>
            <person name="Bruno D.P."/>
            <person name="Ribeiro J.M.C."/>
            <person name="Hinnebusch J."/>
        </authorList>
    </citation>
    <scope>NUCLEOTIDE SEQUENCE</scope>
</reference>
<feature type="compositionally biased region" description="Acidic residues" evidence="1">
    <location>
        <begin position="162"/>
        <end position="173"/>
    </location>
</feature>
<dbReference type="InterPro" id="IPR052087">
    <property type="entry name" value="RRP12"/>
</dbReference>
<dbReference type="PANTHER" id="PTHR48287">
    <property type="entry name" value="ARM REPEAT SUPERFAMILY PROTEIN"/>
    <property type="match status" value="1"/>
</dbReference>
<name>A0A6M2DVN8_XENCH</name>
<dbReference type="AlphaFoldDB" id="A0A6M2DVN8"/>
<accession>A0A6M2DVN8</accession>